<feature type="transmembrane region" description="Helical" evidence="1">
    <location>
        <begin position="21"/>
        <end position="41"/>
    </location>
</feature>
<organism evidence="3 4">
    <name type="scientific">Streptomyces oryzae</name>
    <dbReference type="NCBI Taxonomy" id="1434886"/>
    <lineage>
        <taxon>Bacteria</taxon>
        <taxon>Bacillati</taxon>
        <taxon>Actinomycetota</taxon>
        <taxon>Actinomycetes</taxon>
        <taxon>Kitasatosporales</taxon>
        <taxon>Streptomycetaceae</taxon>
        <taxon>Streptomyces</taxon>
    </lineage>
</organism>
<keyword evidence="1" id="KW-0472">Membrane</keyword>
<evidence type="ECO:0000259" key="2">
    <source>
        <dbReference type="Pfam" id="PF07853"/>
    </source>
</evidence>
<dbReference type="RefSeq" id="WP_209237918.1">
    <property type="nucleotide sequence ID" value="NZ_JADKMA010000010.1"/>
</dbReference>
<evidence type="ECO:0000256" key="1">
    <source>
        <dbReference type="SAM" id="Phobius"/>
    </source>
</evidence>
<feature type="transmembrane region" description="Helical" evidence="1">
    <location>
        <begin position="70"/>
        <end position="92"/>
    </location>
</feature>
<keyword evidence="1" id="KW-0812">Transmembrane</keyword>
<feature type="transmembrane region" description="Helical" evidence="1">
    <location>
        <begin position="127"/>
        <end position="146"/>
    </location>
</feature>
<keyword evidence="1" id="KW-1133">Transmembrane helix</keyword>
<gene>
    <name evidence="3" type="ORF">ITI46_03780</name>
</gene>
<comment type="caution">
    <text evidence="3">The sequence shown here is derived from an EMBL/GenBank/DDBJ whole genome shotgun (WGS) entry which is preliminary data.</text>
</comment>
<feature type="domain" description="DUF1648" evidence="2">
    <location>
        <begin position="31"/>
        <end position="75"/>
    </location>
</feature>
<protein>
    <submittedName>
        <fullName evidence="3">DUF1648 domain-containing protein</fullName>
    </submittedName>
</protein>
<accession>A0ABS3X6W6</accession>
<evidence type="ECO:0000313" key="4">
    <source>
        <dbReference type="Proteomes" id="UP001519064"/>
    </source>
</evidence>
<dbReference type="EMBL" id="JADKMA010000010">
    <property type="protein sequence ID" value="MBO8190821.1"/>
    <property type="molecule type" value="Genomic_DNA"/>
</dbReference>
<reference evidence="3 4" key="1">
    <citation type="submission" date="2020-11" db="EMBL/GenBank/DDBJ databases">
        <title>Streptomyces spirodelae sp. nov., isolated from duckweed.</title>
        <authorList>
            <person name="Saimee Y."/>
            <person name="Duangmal K."/>
        </authorList>
    </citation>
    <scope>NUCLEOTIDE SEQUENCE [LARGE SCALE GENOMIC DNA]</scope>
    <source>
        <strain evidence="3 4">S16-07</strain>
    </source>
</reference>
<name>A0ABS3X6W6_9ACTN</name>
<keyword evidence="4" id="KW-1185">Reference proteome</keyword>
<dbReference type="Pfam" id="PF07853">
    <property type="entry name" value="DUF1648"/>
    <property type="match status" value="1"/>
</dbReference>
<sequence length="194" mass="20496">MGGARGREGDGRTAGDGADFPWLWLAPGLLVLLGLLIWGVLVYPDLPEQVPQHIGSDGVDRYADKSVGAVFLPLFVHAGTLALLAGTAYATLRITPQSELGPDQRVSSLVNRPKTREGARRGARAQLFLAFCLGLTLAVTCTVMWSTTPPEEGARLTWTLVLALLPVGLGTLAVLVTALRDRARGSGSQRPTSG</sequence>
<evidence type="ECO:0000313" key="3">
    <source>
        <dbReference type="EMBL" id="MBO8190821.1"/>
    </source>
</evidence>
<proteinExistence type="predicted"/>
<dbReference type="InterPro" id="IPR012867">
    <property type="entry name" value="DUF1648"/>
</dbReference>
<feature type="transmembrane region" description="Helical" evidence="1">
    <location>
        <begin position="158"/>
        <end position="179"/>
    </location>
</feature>
<dbReference type="Proteomes" id="UP001519064">
    <property type="component" value="Unassembled WGS sequence"/>
</dbReference>